<name>A0A9P4S9M6_9PEZI</name>
<reference evidence="2" key="1">
    <citation type="journal article" date="2020" name="Stud. Mycol.">
        <title>101 Dothideomycetes genomes: a test case for predicting lifestyles and emergence of pathogens.</title>
        <authorList>
            <person name="Haridas S."/>
            <person name="Albert R."/>
            <person name="Binder M."/>
            <person name="Bloem J."/>
            <person name="Labutti K."/>
            <person name="Salamov A."/>
            <person name="Andreopoulos B."/>
            <person name="Baker S."/>
            <person name="Barry K."/>
            <person name="Bills G."/>
            <person name="Bluhm B."/>
            <person name="Cannon C."/>
            <person name="Castanera R."/>
            <person name="Culley D."/>
            <person name="Daum C."/>
            <person name="Ezra D."/>
            <person name="Gonzalez J."/>
            <person name="Henrissat B."/>
            <person name="Kuo A."/>
            <person name="Liang C."/>
            <person name="Lipzen A."/>
            <person name="Lutzoni F."/>
            <person name="Magnuson J."/>
            <person name="Mondo S."/>
            <person name="Nolan M."/>
            <person name="Ohm R."/>
            <person name="Pangilinan J."/>
            <person name="Park H.-J."/>
            <person name="Ramirez L."/>
            <person name="Alfaro M."/>
            <person name="Sun H."/>
            <person name="Tritt A."/>
            <person name="Yoshinaga Y."/>
            <person name="Zwiers L.-H."/>
            <person name="Turgeon B."/>
            <person name="Goodwin S."/>
            <person name="Spatafora J."/>
            <person name="Crous P."/>
            <person name="Grigoriev I."/>
        </authorList>
    </citation>
    <scope>NUCLEOTIDE SEQUENCE</scope>
    <source>
        <strain evidence="2">CBS 101060</strain>
    </source>
</reference>
<feature type="compositionally biased region" description="Polar residues" evidence="1">
    <location>
        <begin position="1"/>
        <end position="16"/>
    </location>
</feature>
<feature type="region of interest" description="Disordered" evidence="1">
    <location>
        <begin position="1"/>
        <end position="34"/>
    </location>
</feature>
<evidence type="ECO:0000313" key="2">
    <source>
        <dbReference type="EMBL" id="KAF2838600.1"/>
    </source>
</evidence>
<sequence>MEPSSQTTVDPQSNSRALGVKDKPPTAGRASMDVDSFKRLLLTGNANSTSMSTASTVMPHPKPQFGLTGDSSSSTDTSSVSRQSIFEPVHEPAQESPRTSYELDLSDDDERSQLVEVGPKVPKKKPPLPKHRHGKLVSSRAPQTVSFADFSPSYAPQRDHSPSATSRRTVTRKPSDLNKPLPPPPISPGIQTEDMSSISPPSPEEKRLNIEPSTPVSPENSLPTSIAAPPLSASQDQPNPTPPLIDSPMQTKKTPPPVPLSRRHSQLRSSNPLSNRSRSNSTLTTSSLDGPPTRPDSIAEVTSPTSAFIPSPPPTIPRSIAETATPVQSTTTFAPPLTASLSTSTPSLVRAPSITESTSSRSKPPPPPPARRHRSASKTEQQASSAGPAAAASWSNSQLVLNSTQGAGAMSPPTSPQQTFQGVIRSPSVRSSMGPPPPPPPKRSSAKSSFEAQRPGLAELRRASTVSGTEGREEGLAGSEVRAGEGTSGSGGGVDILGDMEAFQREIDELRDRYRRGS</sequence>
<gene>
    <name evidence="2" type="ORF">M501DRAFT_1004374</name>
</gene>
<feature type="compositionally biased region" description="Basic residues" evidence="1">
    <location>
        <begin position="121"/>
        <end position="135"/>
    </location>
</feature>
<evidence type="ECO:0000313" key="3">
    <source>
        <dbReference type="Proteomes" id="UP000799429"/>
    </source>
</evidence>
<dbReference type="OrthoDB" id="428854at2759"/>
<proteinExistence type="predicted"/>
<feature type="compositionally biased region" description="Gly residues" evidence="1">
    <location>
        <begin position="486"/>
        <end position="495"/>
    </location>
</feature>
<feature type="compositionally biased region" description="Low complexity" evidence="1">
    <location>
        <begin position="334"/>
        <end position="348"/>
    </location>
</feature>
<organism evidence="2 3">
    <name type="scientific">Patellaria atrata CBS 101060</name>
    <dbReference type="NCBI Taxonomy" id="1346257"/>
    <lineage>
        <taxon>Eukaryota</taxon>
        <taxon>Fungi</taxon>
        <taxon>Dikarya</taxon>
        <taxon>Ascomycota</taxon>
        <taxon>Pezizomycotina</taxon>
        <taxon>Dothideomycetes</taxon>
        <taxon>Dothideomycetes incertae sedis</taxon>
        <taxon>Patellariales</taxon>
        <taxon>Patellariaceae</taxon>
        <taxon>Patellaria</taxon>
    </lineage>
</organism>
<protein>
    <submittedName>
        <fullName evidence="2">Uncharacterized protein</fullName>
    </submittedName>
</protein>
<comment type="caution">
    <text evidence="2">The sequence shown here is derived from an EMBL/GenBank/DDBJ whole genome shotgun (WGS) entry which is preliminary data.</text>
</comment>
<accession>A0A9P4S9M6</accession>
<dbReference type="EMBL" id="MU006096">
    <property type="protein sequence ID" value="KAF2838600.1"/>
    <property type="molecule type" value="Genomic_DNA"/>
</dbReference>
<keyword evidence="3" id="KW-1185">Reference proteome</keyword>
<feature type="region of interest" description="Disordered" evidence="1">
    <location>
        <begin position="49"/>
        <end position="499"/>
    </location>
</feature>
<feature type="compositionally biased region" description="Low complexity" evidence="1">
    <location>
        <begin position="267"/>
        <end position="287"/>
    </location>
</feature>
<feature type="compositionally biased region" description="Polar residues" evidence="1">
    <location>
        <begin position="189"/>
        <end position="199"/>
    </location>
</feature>
<evidence type="ECO:0000256" key="1">
    <source>
        <dbReference type="SAM" id="MobiDB-lite"/>
    </source>
</evidence>
<dbReference type="AlphaFoldDB" id="A0A9P4S9M6"/>
<feature type="compositionally biased region" description="Low complexity" evidence="1">
    <location>
        <begin position="70"/>
        <end position="81"/>
    </location>
</feature>
<feature type="compositionally biased region" description="Polar residues" evidence="1">
    <location>
        <begin position="211"/>
        <end position="224"/>
    </location>
</feature>
<feature type="compositionally biased region" description="Low complexity" evidence="1">
    <location>
        <begin position="383"/>
        <end position="397"/>
    </location>
</feature>
<dbReference type="Proteomes" id="UP000799429">
    <property type="component" value="Unassembled WGS sequence"/>
</dbReference>